<gene>
    <name evidence="2" type="ORF">EPA93_16805</name>
</gene>
<dbReference type="InterPro" id="IPR003346">
    <property type="entry name" value="Transposase_20"/>
</dbReference>
<dbReference type="EMBL" id="CP035758">
    <property type="protein sequence ID" value="QBD77560.1"/>
    <property type="molecule type" value="Genomic_DNA"/>
</dbReference>
<dbReference type="GO" id="GO:0003677">
    <property type="term" value="F:DNA binding"/>
    <property type="evidence" value="ECO:0007669"/>
    <property type="project" value="InterPro"/>
</dbReference>
<evidence type="ECO:0000259" key="1">
    <source>
        <dbReference type="Pfam" id="PF02371"/>
    </source>
</evidence>
<dbReference type="Proteomes" id="UP000290365">
    <property type="component" value="Chromosome"/>
</dbReference>
<dbReference type="KEGG" id="kbs:EPA93_16805"/>
<dbReference type="Pfam" id="PF02371">
    <property type="entry name" value="Transposase_20"/>
    <property type="match status" value="1"/>
</dbReference>
<evidence type="ECO:0000313" key="2">
    <source>
        <dbReference type="EMBL" id="QBD77560.1"/>
    </source>
</evidence>
<organism evidence="2 3">
    <name type="scientific">Ktedonosporobacter rubrisoli</name>
    <dbReference type="NCBI Taxonomy" id="2509675"/>
    <lineage>
        <taxon>Bacteria</taxon>
        <taxon>Bacillati</taxon>
        <taxon>Chloroflexota</taxon>
        <taxon>Ktedonobacteria</taxon>
        <taxon>Ktedonobacterales</taxon>
        <taxon>Ktedonosporobacteraceae</taxon>
        <taxon>Ktedonosporobacter</taxon>
    </lineage>
</organism>
<dbReference type="OrthoDB" id="9815354at2"/>
<dbReference type="GO" id="GO:0004803">
    <property type="term" value="F:transposase activity"/>
    <property type="evidence" value="ECO:0007669"/>
    <property type="project" value="InterPro"/>
</dbReference>
<reference evidence="2 3" key="1">
    <citation type="submission" date="2019-01" db="EMBL/GenBank/DDBJ databases">
        <title>Ktedonosporobacter rubrisoli SCAWS-G2.</title>
        <authorList>
            <person name="Huang Y."/>
            <person name="Yan B."/>
        </authorList>
    </citation>
    <scope>NUCLEOTIDE SEQUENCE [LARGE SCALE GENOMIC DNA]</scope>
    <source>
        <strain evidence="2 3">SCAWS-G2</strain>
    </source>
</reference>
<feature type="domain" description="Transposase IS116/IS110/IS902 C-terminal" evidence="1">
    <location>
        <begin position="2"/>
        <end position="42"/>
    </location>
</feature>
<accession>A0A4P6JQV0</accession>
<name>A0A4P6JQV0_KTERU</name>
<dbReference type="GO" id="GO:0006313">
    <property type="term" value="P:DNA transposition"/>
    <property type="evidence" value="ECO:0007669"/>
    <property type="project" value="InterPro"/>
</dbReference>
<dbReference type="AlphaFoldDB" id="A0A4P6JQV0"/>
<proteinExistence type="predicted"/>
<sequence length="54" mass="6009">MKRLTGVSREGIHVLMAEVGTNLERFPDAEHLSSWAGVCPGKTGKRRQTTQRKS</sequence>
<protein>
    <recommendedName>
        <fullName evidence="1">Transposase IS116/IS110/IS902 C-terminal domain-containing protein</fullName>
    </recommendedName>
</protein>
<keyword evidence="3" id="KW-1185">Reference proteome</keyword>
<evidence type="ECO:0000313" key="3">
    <source>
        <dbReference type="Proteomes" id="UP000290365"/>
    </source>
</evidence>